<protein>
    <submittedName>
        <fullName evidence="1">Phosphoglycerate mutase</fullName>
    </submittedName>
</protein>
<sequence length="132" mass="14053">MKYVVILGDGMADHPIDRLGGKTPLMVANTPNIDALCVRSRTGLLSTVPLDMPPSSDVANLGVLGYDVHEIYEGRGVLEAASMGVEIHPDEMGMRCNLICIADDKIKNHSAGHISSAEAAQLIETLNQELAS</sequence>
<gene>
    <name evidence="1" type="ORF">GF339_09925</name>
</gene>
<accession>A0A9D5JVV6</accession>
<reference evidence="1" key="1">
    <citation type="submission" date="2019-11" db="EMBL/GenBank/DDBJ databases">
        <title>Microbial mats filling the niche in hypersaline microbial mats.</title>
        <authorList>
            <person name="Wong H.L."/>
            <person name="Macleod F.I."/>
            <person name="White R.A. III"/>
            <person name="Burns B.P."/>
        </authorList>
    </citation>
    <scope>NUCLEOTIDE SEQUENCE</scope>
    <source>
        <strain evidence="1">Rbin_158</strain>
    </source>
</reference>
<feature type="non-terminal residue" evidence="1">
    <location>
        <position position="132"/>
    </location>
</feature>
<dbReference type="SUPFAM" id="SSF53649">
    <property type="entry name" value="Alkaline phosphatase-like"/>
    <property type="match status" value="1"/>
</dbReference>
<proteinExistence type="predicted"/>
<dbReference type="GO" id="GO:0006096">
    <property type="term" value="P:glycolytic process"/>
    <property type="evidence" value="ECO:0007669"/>
    <property type="project" value="UniProtKB-KW"/>
</dbReference>
<comment type="caution">
    <text evidence="1">The sequence shown here is derived from an EMBL/GenBank/DDBJ whole genome shotgun (WGS) entry which is preliminary data.</text>
</comment>
<dbReference type="EMBL" id="WJJP01000316">
    <property type="protein sequence ID" value="MBD3324892.1"/>
    <property type="molecule type" value="Genomic_DNA"/>
</dbReference>
<dbReference type="InterPro" id="IPR004456">
    <property type="entry name" value="Pglycerate_mutase_ApgM"/>
</dbReference>
<evidence type="ECO:0000313" key="2">
    <source>
        <dbReference type="Proteomes" id="UP000649604"/>
    </source>
</evidence>
<evidence type="ECO:0000313" key="1">
    <source>
        <dbReference type="EMBL" id="MBD3324892.1"/>
    </source>
</evidence>
<dbReference type="PANTHER" id="PTHR31209:SF4">
    <property type="entry name" value="2,3-BISPHOSPHOGLYCERATE-INDEPENDENT PHOSPHOGLYCERATE MUTASE"/>
    <property type="match status" value="1"/>
</dbReference>
<dbReference type="Pfam" id="PF10143">
    <property type="entry name" value="PhosphMutase"/>
    <property type="match status" value="1"/>
</dbReference>
<dbReference type="GO" id="GO:0046872">
    <property type="term" value="F:metal ion binding"/>
    <property type="evidence" value="ECO:0007669"/>
    <property type="project" value="InterPro"/>
</dbReference>
<dbReference type="InterPro" id="IPR017850">
    <property type="entry name" value="Alkaline_phosphatase_core_sf"/>
</dbReference>
<dbReference type="PANTHER" id="PTHR31209">
    <property type="entry name" value="COFACTOR-INDEPENDENT PHOSPHOGLYCERATE MUTASE"/>
    <property type="match status" value="1"/>
</dbReference>
<dbReference type="Proteomes" id="UP000649604">
    <property type="component" value="Unassembled WGS sequence"/>
</dbReference>
<name>A0A9D5JVV6_9BACT</name>
<dbReference type="Gene3D" id="3.40.720.10">
    <property type="entry name" value="Alkaline Phosphatase, subunit A"/>
    <property type="match status" value="1"/>
</dbReference>
<organism evidence="1 2">
    <name type="scientific">candidate division KSB3 bacterium</name>
    <dbReference type="NCBI Taxonomy" id="2044937"/>
    <lineage>
        <taxon>Bacteria</taxon>
        <taxon>candidate division KSB3</taxon>
    </lineage>
</organism>
<dbReference type="GO" id="GO:0004619">
    <property type="term" value="F:phosphoglycerate mutase activity"/>
    <property type="evidence" value="ECO:0007669"/>
    <property type="project" value="UniProtKB-EC"/>
</dbReference>
<dbReference type="AlphaFoldDB" id="A0A9D5JVV6"/>